<dbReference type="AlphaFoldDB" id="A0A194VKZ4"/>
<evidence type="ECO:0000313" key="2">
    <source>
        <dbReference type="Proteomes" id="UP000078559"/>
    </source>
</evidence>
<gene>
    <name evidence="1" type="ORF">VM1G_11294</name>
</gene>
<keyword evidence="2" id="KW-1185">Reference proteome</keyword>
<dbReference type="EMBL" id="CM003098">
    <property type="protein sequence ID" value="KUI64672.1"/>
    <property type="molecule type" value="Genomic_DNA"/>
</dbReference>
<accession>A0A194VKZ4</accession>
<reference evidence="1" key="1">
    <citation type="submission" date="2014-12" db="EMBL/GenBank/DDBJ databases">
        <title>Genome Sequence of Valsa Canker Pathogens Uncovers a Specific Adaption of Colonization on Woody Bark.</title>
        <authorList>
            <person name="Yin Z."/>
            <person name="Liu H."/>
            <person name="Gao X."/>
            <person name="Li Z."/>
            <person name="Song N."/>
            <person name="Ke X."/>
            <person name="Dai Q."/>
            <person name="Wu Y."/>
            <person name="Sun Y."/>
            <person name="Xu J.-R."/>
            <person name="Kang Z.K."/>
            <person name="Wang L."/>
            <person name="Huang L."/>
        </authorList>
    </citation>
    <scope>NUCLEOTIDE SEQUENCE [LARGE SCALE GENOMIC DNA]</scope>
    <source>
        <strain evidence="1">03-8</strain>
    </source>
</reference>
<proteinExistence type="predicted"/>
<protein>
    <submittedName>
        <fullName evidence="1">Uncharacterized protein</fullName>
    </submittedName>
</protein>
<sequence length="325" mass="32249">MVSGGLAARDGHNLIVVADADVLAATHLRSGGGGGIGGLLNVLDGDGADVVGVVGGVGLAEQLERDVAGEGGPALRVEGAEAGKAGGEGGVVAAAHGELDGHVVLVLALARLGLDLVLAVRGGLLDAADHARGDVAQEGADADDAGVEGVRVGVGNLPLLRTDLLENLTGLGIIELLGKPRLGAVGQGRVDSIHDARKPGLAVHSDAGGVLGHPLAVDAVEVGHFLGRVPAVRRAPGEGLGQHDEAVAVALVGEQRLVVQGPDEDGRGLEAGAAGVCRVEAREGLLQGLQGPRDGRRAQVHEVGRVDGLGEELEAVDVEGAQPLA</sequence>
<evidence type="ECO:0000313" key="1">
    <source>
        <dbReference type="EMBL" id="KUI64672.1"/>
    </source>
</evidence>
<name>A0A194VKZ4_CYTMA</name>
<dbReference type="Proteomes" id="UP000078559">
    <property type="component" value="Chromosome 1"/>
</dbReference>
<organism evidence="1 2">
    <name type="scientific">Cytospora mali</name>
    <name type="common">Apple Valsa canker fungus</name>
    <name type="synonym">Valsa mali</name>
    <dbReference type="NCBI Taxonomy" id="578113"/>
    <lineage>
        <taxon>Eukaryota</taxon>
        <taxon>Fungi</taxon>
        <taxon>Dikarya</taxon>
        <taxon>Ascomycota</taxon>
        <taxon>Pezizomycotina</taxon>
        <taxon>Sordariomycetes</taxon>
        <taxon>Sordariomycetidae</taxon>
        <taxon>Diaporthales</taxon>
        <taxon>Cytosporaceae</taxon>
        <taxon>Cytospora</taxon>
    </lineage>
</organism>